<keyword evidence="2" id="KW-1185">Reference proteome</keyword>
<evidence type="ECO:0000313" key="1">
    <source>
        <dbReference type="EMBL" id="GGR65776.1"/>
    </source>
</evidence>
<evidence type="ECO:0000313" key="2">
    <source>
        <dbReference type="Proteomes" id="UP000634308"/>
    </source>
</evidence>
<protein>
    <submittedName>
        <fullName evidence="1">Uncharacterized protein</fullName>
    </submittedName>
</protein>
<reference evidence="2" key="1">
    <citation type="journal article" date="2019" name="Int. J. Syst. Evol. Microbiol.">
        <title>The Global Catalogue of Microorganisms (GCM) 10K type strain sequencing project: providing services to taxonomists for standard genome sequencing and annotation.</title>
        <authorList>
            <consortium name="The Broad Institute Genomics Platform"/>
            <consortium name="The Broad Institute Genome Sequencing Center for Infectious Disease"/>
            <person name="Wu L."/>
            <person name="Ma J."/>
        </authorList>
    </citation>
    <scope>NUCLEOTIDE SEQUENCE [LARGE SCALE GENOMIC DNA]</scope>
    <source>
        <strain evidence="2">JCM 31404</strain>
    </source>
</reference>
<accession>A0ABQ2RXK0</accession>
<gene>
    <name evidence="1" type="ORF">GCM10008959_30130</name>
</gene>
<sequence length="94" mass="10230">MLSHTDITDTINKAKVNIKINMLINLAITGGTLISLSKKTLIGFVGSGFLPKYKATPKATAKIESIRVTIKLITSFTFHSPSTVRLGDTDLKIR</sequence>
<dbReference type="EMBL" id="BMQM01000022">
    <property type="protein sequence ID" value="GGR65776.1"/>
    <property type="molecule type" value="Genomic_DNA"/>
</dbReference>
<organism evidence="1 2">
    <name type="scientific">Deinococcus seoulensis</name>
    <dbReference type="NCBI Taxonomy" id="1837379"/>
    <lineage>
        <taxon>Bacteria</taxon>
        <taxon>Thermotogati</taxon>
        <taxon>Deinococcota</taxon>
        <taxon>Deinococci</taxon>
        <taxon>Deinococcales</taxon>
        <taxon>Deinococcaceae</taxon>
        <taxon>Deinococcus</taxon>
    </lineage>
</organism>
<name>A0ABQ2RXK0_9DEIO</name>
<dbReference type="Proteomes" id="UP000634308">
    <property type="component" value="Unassembled WGS sequence"/>
</dbReference>
<comment type="caution">
    <text evidence="1">The sequence shown here is derived from an EMBL/GenBank/DDBJ whole genome shotgun (WGS) entry which is preliminary data.</text>
</comment>
<proteinExistence type="predicted"/>